<dbReference type="ExpressionAtlas" id="A0A654EP00">
    <property type="expression patterns" value="baseline and differential"/>
</dbReference>
<name>A0A654EP00_ARATH</name>
<sequence>MAGEGSKPKATVDDAYAYIRAVKSTFHNDPDKYDDFMAIMKNFKARKIDRNTCIEEVKELLKGHRDLISGFNAFLPKCLEIADWYNIEVLEAELHALLMAMQHTWSKGYRKIIFEGDNRTVESLLNGNTRNFELHNLIIEIQHWRKKFSNAIIKWSFRSTNKAADRLAKGELENNATFVSHSTR</sequence>
<feature type="domain" description="RNase H type-1" evidence="5">
    <location>
        <begin position="86"/>
        <end position="169"/>
    </location>
</feature>
<evidence type="ECO:0000256" key="4">
    <source>
        <dbReference type="PROSITE-ProRule" id="PRU00810"/>
    </source>
</evidence>
<accession>A0A654EP00</accession>
<dbReference type="SUPFAM" id="SSF53098">
    <property type="entry name" value="Ribonuclease H-like"/>
    <property type="match status" value="1"/>
</dbReference>
<dbReference type="Gene3D" id="1.20.1160.11">
    <property type="entry name" value="Paired amphipathic helix"/>
    <property type="match status" value="1"/>
</dbReference>
<dbReference type="PANTHER" id="PTHR12346:SF0">
    <property type="entry name" value="SIN3A, ISOFORM G"/>
    <property type="match status" value="1"/>
</dbReference>
<dbReference type="PROSITE" id="PS51477">
    <property type="entry name" value="PAH"/>
    <property type="match status" value="1"/>
</dbReference>
<protein>
    <recommendedName>
        <fullName evidence="5">RNase H type-1 domain-containing protein</fullName>
    </recommendedName>
</protein>
<reference evidence="6 7" key="1">
    <citation type="submission" date="2019-11" db="EMBL/GenBank/DDBJ databases">
        <authorList>
            <person name="Jiao W.-B."/>
            <person name="Schneeberger K."/>
        </authorList>
    </citation>
    <scope>NUCLEOTIDE SEQUENCE [LARGE SCALE GENOMIC DNA]</scope>
    <source>
        <strain evidence="7">cv. An-1</strain>
    </source>
</reference>
<dbReference type="AlphaFoldDB" id="A0A654EP00"/>
<dbReference type="GO" id="GO:0005634">
    <property type="term" value="C:nucleus"/>
    <property type="evidence" value="ECO:0007669"/>
    <property type="project" value="UniProtKB-SubCell"/>
</dbReference>
<evidence type="ECO:0000259" key="5">
    <source>
        <dbReference type="Pfam" id="PF13456"/>
    </source>
</evidence>
<dbReference type="InterPro" id="IPR002156">
    <property type="entry name" value="RNaseH_domain"/>
</dbReference>
<dbReference type="EMBL" id="CACRSJ010000104">
    <property type="protein sequence ID" value="VYS47291.1"/>
    <property type="molecule type" value="Genomic_DNA"/>
</dbReference>
<gene>
    <name evidence="6" type="ORF">AN1_LOCUS2784</name>
</gene>
<comment type="subcellular location">
    <subcellularLocation>
        <location evidence="1 4">Nucleus</location>
    </subcellularLocation>
</comment>
<dbReference type="GO" id="GO:0003714">
    <property type="term" value="F:transcription corepressor activity"/>
    <property type="evidence" value="ECO:0007669"/>
    <property type="project" value="InterPro"/>
</dbReference>
<dbReference type="Pfam" id="PF13456">
    <property type="entry name" value="RVT_3"/>
    <property type="match status" value="1"/>
</dbReference>
<dbReference type="InterPro" id="IPR036600">
    <property type="entry name" value="PAH_sf"/>
</dbReference>
<proteinExistence type="predicted"/>
<dbReference type="GO" id="GO:0003676">
    <property type="term" value="F:nucleic acid binding"/>
    <property type="evidence" value="ECO:0007669"/>
    <property type="project" value="InterPro"/>
</dbReference>
<evidence type="ECO:0000313" key="7">
    <source>
        <dbReference type="Proteomes" id="UP000426265"/>
    </source>
</evidence>
<dbReference type="InterPro" id="IPR044730">
    <property type="entry name" value="RNase_H-like_dom_plant"/>
</dbReference>
<dbReference type="CDD" id="cd06222">
    <property type="entry name" value="RNase_H_like"/>
    <property type="match status" value="1"/>
</dbReference>
<dbReference type="InterPro" id="IPR036397">
    <property type="entry name" value="RNaseH_sf"/>
</dbReference>
<evidence type="ECO:0000313" key="6">
    <source>
        <dbReference type="EMBL" id="VYS47291.1"/>
    </source>
</evidence>
<dbReference type="SUPFAM" id="SSF47762">
    <property type="entry name" value="PAH2 domain"/>
    <property type="match status" value="1"/>
</dbReference>
<keyword evidence="2" id="KW-0678">Repressor</keyword>
<organism evidence="6 7">
    <name type="scientific">Arabidopsis thaliana</name>
    <name type="common">Mouse-ear cress</name>
    <dbReference type="NCBI Taxonomy" id="3702"/>
    <lineage>
        <taxon>Eukaryota</taxon>
        <taxon>Viridiplantae</taxon>
        <taxon>Streptophyta</taxon>
        <taxon>Embryophyta</taxon>
        <taxon>Tracheophyta</taxon>
        <taxon>Spermatophyta</taxon>
        <taxon>Magnoliopsida</taxon>
        <taxon>eudicotyledons</taxon>
        <taxon>Gunneridae</taxon>
        <taxon>Pentapetalae</taxon>
        <taxon>rosids</taxon>
        <taxon>malvids</taxon>
        <taxon>Brassicales</taxon>
        <taxon>Brassicaceae</taxon>
        <taxon>Camelineae</taxon>
        <taxon>Arabidopsis</taxon>
    </lineage>
</organism>
<evidence type="ECO:0000256" key="1">
    <source>
        <dbReference type="ARBA" id="ARBA00004123"/>
    </source>
</evidence>
<keyword evidence="3 4" id="KW-0539">Nucleus</keyword>
<dbReference type="PANTHER" id="PTHR12346">
    <property type="entry name" value="SIN3B-RELATED"/>
    <property type="match status" value="1"/>
</dbReference>
<dbReference type="Proteomes" id="UP000426265">
    <property type="component" value="Unassembled WGS sequence"/>
</dbReference>
<dbReference type="InterPro" id="IPR012337">
    <property type="entry name" value="RNaseH-like_sf"/>
</dbReference>
<evidence type="ECO:0000256" key="2">
    <source>
        <dbReference type="ARBA" id="ARBA00022491"/>
    </source>
</evidence>
<dbReference type="FunFam" id="1.20.1160.11:FF:000001">
    <property type="entry name" value="Paired amphipathic helix protein Sin3"/>
    <property type="match status" value="1"/>
</dbReference>
<dbReference type="GO" id="GO:0004523">
    <property type="term" value="F:RNA-DNA hybrid ribonuclease activity"/>
    <property type="evidence" value="ECO:0007669"/>
    <property type="project" value="InterPro"/>
</dbReference>
<dbReference type="Gene3D" id="3.30.420.10">
    <property type="entry name" value="Ribonuclease H-like superfamily/Ribonuclease H"/>
    <property type="match status" value="1"/>
</dbReference>
<dbReference type="Pfam" id="PF02671">
    <property type="entry name" value="PAH"/>
    <property type="match status" value="1"/>
</dbReference>
<dbReference type="InterPro" id="IPR039774">
    <property type="entry name" value="Sin3-like"/>
</dbReference>
<evidence type="ECO:0000256" key="3">
    <source>
        <dbReference type="ARBA" id="ARBA00023242"/>
    </source>
</evidence>
<dbReference type="InterPro" id="IPR003822">
    <property type="entry name" value="PAH"/>
</dbReference>